<dbReference type="Proteomes" id="UP000095283">
    <property type="component" value="Unplaced"/>
</dbReference>
<dbReference type="WBParaSite" id="Hba_19465">
    <property type="protein sequence ID" value="Hba_19465"/>
    <property type="gene ID" value="Hba_19465"/>
</dbReference>
<protein>
    <submittedName>
        <fullName evidence="3">Pepsin-I3 domain-containing protein</fullName>
    </submittedName>
</protein>
<evidence type="ECO:0000256" key="1">
    <source>
        <dbReference type="SAM" id="MobiDB-lite"/>
    </source>
</evidence>
<keyword evidence="2" id="KW-1185">Reference proteome</keyword>
<dbReference type="AlphaFoldDB" id="A0A1I7XPQ7"/>
<evidence type="ECO:0000313" key="3">
    <source>
        <dbReference type="WBParaSite" id="Hba_19465"/>
    </source>
</evidence>
<organism evidence="2 3">
    <name type="scientific">Heterorhabditis bacteriophora</name>
    <name type="common">Entomopathogenic nematode worm</name>
    <dbReference type="NCBI Taxonomy" id="37862"/>
    <lineage>
        <taxon>Eukaryota</taxon>
        <taxon>Metazoa</taxon>
        <taxon>Ecdysozoa</taxon>
        <taxon>Nematoda</taxon>
        <taxon>Chromadorea</taxon>
        <taxon>Rhabditida</taxon>
        <taxon>Rhabditina</taxon>
        <taxon>Rhabditomorpha</taxon>
        <taxon>Strongyloidea</taxon>
        <taxon>Heterorhabditidae</taxon>
        <taxon>Heterorhabditis</taxon>
    </lineage>
</organism>
<evidence type="ECO:0000313" key="2">
    <source>
        <dbReference type="Proteomes" id="UP000095283"/>
    </source>
</evidence>
<feature type="region of interest" description="Disordered" evidence="1">
    <location>
        <begin position="13"/>
        <end position="39"/>
    </location>
</feature>
<name>A0A1I7XPQ7_HETBA</name>
<accession>A0A1I7XPQ7</accession>
<reference evidence="3" key="1">
    <citation type="submission" date="2016-11" db="UniProtKB">
        <authorList>
            <consortium name="WormBaseParasite"/>
        </authorList>
    </citation>
    <scope>IDENTIFICATION</scope>
</reference>
<proteinExistence type="predicted"/>
<sequence length="213" mass="22819">MFMVGIFYAFSEPSVANPSDPEPVPTSVDDEEEREANVSPISPTIQDWTNQLKNDLGIGISESPRQQQQFAPVTVQSFAHAPAGVEFVTETAPVNLTDYQFGFVDPPTVADIPSNAPVASTESLFSTSRHTAAVAQKPMEMAMPVVLVSGYKVAAADQCATATSKVASENNEIFDNFLTIPFRLTQAALPALKKSGYISGENCLLNGGVSFRL</sequence>